<dbReference type="EMBL" id="QQZZ01000087">
    <property type="protein sequence ID" value="RMZ44085.1"/>
    <property type="molecule type" value="Genomic_DNA"/>
</dbReference>
<accession>A0AB74CF05</accession>
<evidence type="ECO:0000313" key="1">
    <source>
        <dbReference type="EMBL" id="RMZ44085.1"/>
    </source>
</evidence>
<reference evidence="1 2" key="1">
    <citation type="submission" date="2018-07" db="EMBL/GenBank/DDBJ databases">
        <title>Identification of spontaneous genetic mutation associated with occurrence of a yellow conidial color mutant of Aspergillus flavus.</title>
        <authorList>
            <person name="Chang P.-K."/>
            <person name="Mack B.M."/>
            <person name="Scharfenstein L."/>
            <person name="Gilbert M.K."/>
        </authorList>
    </citation>
    <scope>NUCLEOTIDE SEQUENCE [LARGE SCALE GENOMIC DNA]</scope>
    <source>
        <strain evidence="1 2">CA14</strain>
    </source>
</reference>
<protein>
    <recommendedName>
        <fullName evidence="3">F-box domain-containing protein</fullName>
    </recommendedName>
</protein>
<comment type="caution">
    <text evidence="1">The sequence shown here is derived from an EMBL/GenBank/DDBJ whole genome shotgun (WGS) entry which is preliminary data.</text>
</comment>
<sequence>MHQLDQVPLEVLFLITSYLTAQGDINTLVQSNRTLYHALRGTLYKYNVQHDHGSPLLHAPKHRHTHLMKPLLKTGASISTLETQNFPVKSTLPANLGYHIVDSSQFGYYPDEDKIKEMTKERHYALVLAAQGGHFTTL</sequence>
<evidence type="ECO:0008006" key="3">
    <source>
        <dbReference type="Google" id="ProtNLM"/>
    </source>
</evidence>
<evidence type="ECO:0000313" key="2">
    <source>
        <dbReference type="Proteomes" id="UP000275480"/>
    </source>
</evidence>
<dbReference type="AlphaFoldDB" id="A0AB74CF05"/>
<proteinExistence type="predicted"/>
<gene>
    <name evidence="1" type="ORF">CA14_004222</name>
</gene>
<organism evidence="1 2">
    <name type="scientific">Aspergillus flavus</name>
    <dbReference type="NCBI Taxonomy" id="5059"/>
    <lineage>
        <taxon>Eukaryota</taxon>
        <taxon>Fungi</taxon>
        <taxon>Dikarya</taxon>
        <taxon>Ascomycota</taxon>
        <taxon>Pezizomycotina</taxon>
        <taxon>Eurotiomycetes</taxon>
        <taxon>Eurotiomycetidae</taxon>
        <taxon>Eurotiales</taxon>
        <taxon>Aspergillaceae</taxon>
        <taxon>Aspergillus</taxon>
        <taxon>Aspergillus subgen. Circumdati</taxon>
    </lineage>
</organism>
<dbReference type="Proteomes" id="UP000275480">
    <property type="component" value="Unassembled WGS sequence"/>
</dbReference>
<name>A0AB74CF05_ASPFL</name>